<proteinExistence type="predicted"/>
<gene>
    <name evidence="3" type="ordered locus">CBUD_1379</name>
</gene>
<protein>
    <recommendedName>
        <fullName evidence="2">Lipoyl-binding domain-containing protein</fullName>
    </recommendedName>
</protein>
<dbReference type="SUPFAM" id="SSF51230">
    <property type="entry name" value="Single hybrid motif"/>
    <property type="match status" value="1"/>
</dbReference>
<dbReference type="KEGG" id="cbd:CBUD_1379"/>
<dbReference type="Gene3D" id="2.40.50.100">
    <property type="match status" value="1"/>
</dbReference>
<dbReference type="CDD" id="cd06850">
    <property type="entry name" value="biotinyl_domain"/>
    <property type="match status" value="1"/>
</dbReference>
<feature type="domain" description="Lipoyl-binding" evidence="2">
    <location>
        <begin position="4"/>
        <end position="70"/>
    </location>
</feature>
<evidence type="ECO:0000313" key="4">
    <source>
        <dbReference type="Proteomes" id="UP000008555"/>
    </source>
</evidence>
<organism evidence="3 4">
    <name type="scientific">Coxiella burnetii (strain Dugway 5J108-111)</name>
    <dbReference type="NCBI Taxonomy" id="434922"/>
    <lineage>
        <taxon>Bacteria</taxon>
        <taxon>Pseudomonadati</taxon>
        <taxon>Pseudomonadota</taxon>
        <taxon>Gammaproteobacteria</taxon>
        <taxon>Legionellales</taxon>
        <taxon>Coxiellaceae</taxon>
        <taxon>Coxiella</taxon>
    </lineage>
</organism>
<sequence>MLKKIYAPLAGTVTDMQVTRYDRIRRSQTLLQLKAGETLTPIVASYDGWVRHVFIKSEQAVTTGQVLFIIDVVDINDFQPDSTEVNPHTELGEAGRRGLERQGQRSFGHPAGPLFDAPEASNGMGHRGSVKPHPHLIGMKEGTPNKMSANAATNKTAIEQTADNATHDPELAKQLSQQLQQRLQIGSALHKSPTLSR</sequence>
<dbReference type="EMBL" id="CP000733">
    <property type="protein sequence ID" value="ABS77991.1"/>
    <property type="molecule type" value="Genomic_DNA"/>
</dbReference>
<feature type="compositionally biased region" description="Basic and acidic residues" evidence="1">
    <location>
        <begin position="90"/>
        <end position="103"/>
    </location>
</feature>
<dbReference type="Pfam" id="PF00364">
    <property type="entry name" value="Biotin_lipoyl"/>
    <property type="match status" value="1"/>
</dbReference>
<dbReference type="RefSeq" id="WP_005770884.1">
    <property type="nucleotide sequence ID" value="NC_009727.1"/>
</dbReference>
<accession>A9KG89</accession>
<evidence type="ECO:0000259" key="2">
    <source>
        <dbReference type="Pfam" id="PF00364"/>
    </source>
</evidence>
<dbReference type="InterPro" id="IPR011053">
    <property type="entry name" value="Single_hybrid_motif"/>
</dbReference>
<evidence type="ECO:0000313" key="3">
    <source>
        <dbReference type="EMBL" id="ABS77991.1"/>
    </source>
</evidence>
<dbReference type="InterPro" id="IPR000089">
    <property type="entry name" value="Biotin_lipoyl"/>
</dbReference>
<dbReference type="Proteomes" id="UP000008555">
    <property type="component" value="Chromosome"/>
</dbReference>
<name>A9KG89_COXBN</name>
<reference evidence="3 4" key="1">
    <citation type="journal article" date="2009" name="Infect. Immun.">
        <title>Comparative genomics reveal extensive transposon-mediated genomic plasticity and diversity among potential effector proteins within the genus Coxiella.</title>
        <authorList>
            <person name="Beare P.A."/>
            <person name="Unsworth N."/>
            <person name="Andoh M."/>
            <person name="Voth D.E."/>
            <person name="Omsland A."/>
            <person name="Gilk S.D."/>
            <person name="Williams K.P."/>
            <person name="Sobral B.W."/>
            <person name="Kupko J.J.III."/>
            <person name="Porcella S.F."/>
            <person name="Samuel J.E."/>
            <person name="Heinzen R.A."/>
        </authorList>
    </citation>
    <scope>NUCLEOTIDE SEQUENCE [LARGE SCALE GENOMIC DNA]</scope>
    <source>
        <strain evidence="3 4">Dugway 5J108-111</strain>
    </source>
</reference>
<feature type="region of interest" description="Disordered" evidence="1">
    <location>
        <begin position="81"/>
        <end position="179"/>
    </location>
</feature>
<dbReference type="AlphaFoldDB" id="A9KG89"/>
<evidence type="ECO:0000256" key="1">
    <source>
        <dbReference type="SAM" id="MobiDB-lite"/>
    </source>
</evidence>
<feature type="compositionally biased region" description="Polar residues" evidence="1">
    <location>
        <begin position="145"/>
        <end position="164"/>
    </location>
</feature>
<dbReference type="HOGENOM" id="CLU_1382109_0_0_6"/>